<dbReference type="SUPFAM" id="SSF48208">
    <property type="entry name" value="Six-hairpin glycosidases"/>
    <property type="match status" value="1"/>
</dbReference>
<feature type="domain" description="Alpha fucosidase A-like C-terminal" evidence="2">
    <location>
        <begin position="692"/>
        <end position="785"/>
    </location>
</feature>
<dbReference type="InterPro" id="IPR027414">
    <property type="entry name" value="GH95_N_dom"/>
</dbReference>
<evidence type="ECO:0000259" key="3">
    <source>
        <dbReference type="Pfam" id="PF22124"/>
    </source>
</evidence>
<evidence type="ECO:0000313" key="5">
    <source>
        <dbReference type="Proteomes" id="UP000077134"/>
    </source>
</evidence>
<dbReference type="Gene3D" id="2.70.98.50">
    <property type="entry name" value="putative glycoside hydrolase family protein from bacillus halodurans"/>
    <property type="match status" value="1"/>
</dbReference>
<dbReference type="Gene3D" id="1.50.10.10">
    <property type="match status" value="1"/>
</dbReference>
<feature type="domain" description="Glycosyl hydrolase family 95 N-terminal" evidence="1">
    <location>
        <begin position="12"/>
        <end position="258"/>
    </location>
</feature>
<dbReference type="PIRSF" id="PIRSF007663">
    <property type="entry name" value="UCP007663"/>
    <property type="match status" value="1"/>
</dbReference>
<accession>A0A167EUB6</accession>
<reference evidence="4 5" key="1">
    <citation type="submission" date="2016-02" db="EMBL/GenBank/DDBJ databases">
        <title>Paenibacillus sp. LPB0068, isolated from Crassostrea gigas.</title>
        <authorList>
            <person name="Shin S.-K."/>
            <person name="Yi H."/>
        </authorList>
    </citation>
    <scope>NUCLEOTIDE SEQUENCE [LARGE SCALE GENOMIC DNA]</scope>
    <source>
        <strain evidence="4 5">LPB0068</strain>
    </source>
</reference>
<dbReference type="OrthoDB" id="9802600at2"/>
<dbReference type="InterPro" id="IPR054363">
    <property type="entry name" value="GH95_cat"/>
</dbReference>
<evidence type="ECO:0000313" key="4">
    <source>
        <dbReference type="EMBL" id="OAB75885.1"/>
    </source>
</evidence>
<dbReference type="FunFam" id="1.50.10.10:FF:000028">
    <property type="entry name" value="Alpha-L-fucosidase 2"/>
    <property type="match status" value="1"/>
</dbReference>
<dbReference type="Proteomes" id="UP000077134">
    <property type="component" value="Unassembled WGS sequence"/>
</dbReference>
<sequence length="791" mass="88933">MTADRKKSWVMSYLKPASKWEEALPLGNGRMGAMVYGGIVKEEFQLNEDTLWSGFPRDSVQYNSLRYLNKSRALINEGKYKEAENLINTHMLGKDSEAYQPMGHLIMEQEGLVDVQDYRRELDLSTGISHTSFQSGDTRYIRESFISAVDQVMVVTLSAKGSAKINVKAMLESPHQPRISVKEDQTVVLKGRCPSHIESNYFRDHPQSILFEEGLGVGFELHIKAVAQGGTLSLTNNVLHVHDAESVTFYMTAVSEFEKFDVMPGSTGKDIDEVCSNVLRQAIRIGERACYDRHVKDHTELFGRVDLHLGSSTNSILPTDVRLKAYQDGEQDSELEALYFQYGRYLLMASSRPGTQAANLQGIWNNSMEPPWGSEYTTNINTEMNYWLAEIGNLSECHEPLFDLIENLSTTGRRTANVNYQARGWAAHHNVDIWGQSTPSGGDASWAFWPMGGVWLTSHLWEHYLFTGDNEFLKNKAYPVMMGAARFCLDWLVEGPEGYLVTNPSTSPENKFLTPEGEPCSVSMASTMDMTLIRELFTNCLEAISILGLDGDFGMEISAAYERLYPFKIGEHGQLQEWFRDFEESEPGHRHVSHLYGVYPGHEINRFETPELIQAASTSLKRRITNGGGHTGWSCAWLINLYARLLDGESAYQFVHTLLARSTHPNLFDDHPPFQIDGNFGGAAGIIEMLLQSHLNEIHLLPALPSEWSKTGYIKGVKARGGFIIDMEWEKAKPVTVCIISELGEQCNLRTNTPLVLEDGTAIGKWDSLTEQFTLQLDTTRGEKIKLMAQN</sequence>
<dbReference type="GO" id="GO:0005975">
    <property type="term" value="P:carbohydrate metabolic process"/>
    <property type="evidence" value="ECO:0007669"/>
    <property type="project" value="InterPro"/>
</dbReference>
<feature type="domain" description="Glycosyl hydrolase family 95 catalytic" evidence="3">
    <location>
        <begin position="290"/>
        <end position="690"/>
    </location>
</feature>
<protein>
    <submittedName>
        <fullName evidence="4">Alpha-amylase</fullName>
    </submittedName>
</protein>
<dbReference type="PANTHER" id="PTHR31084">
    <property type="entry name" value="ALPHA-L-FUCOSIDASE 2"/>
    <property type="match status" value="1"/>
</dbReference>
<dbReference type="AlphaFoldDB" id="A0A167EUB6"/>
<dbReference type="Pfam" id="PF22124">
    <property type="entry name" value="Glyco_hydro_95_cat"/>
    <property type="match status" value="1"/>
</dbReference>
<comment type="caution">
    <text evidence="4">The sequence shown here is derived from an EMBL/GenBank/DDBJ whole genome shotgun (WGS) entry which is preliminary data.</text>
</comment>
<dbReference type="STRING" id="1763538.LPB68_15440"/>
<dbReference type="InterPro" id="IPR008928">
    <property type="entry name" value="6-hairpin_glycosidase_sf"/>
</dbReference>
<dbReference type="KEGG" id="pcx:LPB68_15440"/>
<dbReference type="GO" id="GO:0004560">
    <property type="term" value="F:alpha-L-fucosidase activity"/>
    <property type="evidence" value="ECO:0007669"/>
    <property type="project" value="InterPro"/>
</dbReference>
<dbReference type="Pfam" id="PF14498">
    <property type="entry name" value="Glyco_hyd_65N_2"/>
    <property type="match status" value="1"/>
</dbReference>
<dbReference type="InterPro" id="IPR049053">
    <property type="entry name" value="AFCA-like_C"/>
</dbReference>
<organism evidence="4 5">
    <name type="scientific">Paenibacillus crassostreae</name>
    <dbReference type="NCBI Taxonomy" id="1763538"/>
    <lineage>
        <taxon>Bacteria</taxon>
        <taxon>Bacillati</taxon>
        <taxon>Bacillota</taxon>
        <taxon>Bacilli</taxon>
        <taxon>Bacillales</taxon>
        <taxon>Paenibacillaceae</taxon>
        <taxon>Paenibacillus</taxon>
    </lineage>
</organism>
<dbReference type="InterPro" id="IPR012341">
    <property type="entry name" value="6hp_glycosidase-like_sf"/>
</dbReference>
<evidence type="ECO:0000259" key="2">
    <source>
        <dbReference type="Pfam" id="PF21307"/>
    </source>
</evidence>
<dbReference type="RefSeq" id="WP_068656826.1">
    <property type="nucleotide sequence ID" value="NZ_CP017770.1"/>
</dbReference>
<name>A0A167EUB6_9BACL</name>
<dbReference type="InterPro" id="IPR016518">
    <property type="entry name" value="Alpha-L-fucosidase"/>
</dbReference>
<gene>
    <name evidence="4" type="ORF">PNBC_07580</name>
</gene>
<proteinExistence type="predicted"/>
<evidence type="ECO:0000259" key="1">
    <source>
        <dbReference type="Pfam" id="PF14498"/>
    </source>
</evidence>
<dbReference type="PANTHER" id="PTHR31084:SF0">
    <property type="entry name" value="ALPHA-L-FUCOSIDASE 2"/>
    <property type="match status" value="1"/>
</dbReference>
<keyword evidence="5" id="KW-1185">Reference proteome</keyword>
<dbReference type="EMBL" id="LSFN01000006">
    <property type="protein sequence ID" value="OAB75885.1"/>
    <property type="molecule type" value="Genomic_DNA"/>
</dbReference>
<dbReference type="Pfam" id="PF21307">
    <property type="entry name" value="Glyco_hydro_95_C"/>
    <property type="match status" value="1"/>
</dbReference>